<evidence type="ECO:0000256" key="15">
    <source>
        <dbReference type="ARBA" id="ARBA00044898"/>
    </source>
</evidence>
<dbReference type="GO" id="GO:0022857">
    <property type="term" value="F:transmembrane transporter activity"/>
    <property type="evidence" value="ECO:0007669"/>
    <property type="project" value="InterPro"/>
</dbReference>
<comment type="catalytic activity">
    <reaction evidence="14">
        <text>L-alpha-aminoacyl-L-lysine(out) = L-alpha-aminoacyl-L-lysine(in)</text>
        <dbReference type="Rhea" id="RHEA:79383"/>
        <dbReference type="ChEBI" id="CHEBI:229966"/>
    </reaction>
</comment>
<evidence type="ECO:0000256" key="20">
    <source>
        <dbReference type="ARBA" id="ARBA00044919"/>
    </source>
</evidence>
<comment type="similarity">
    <text evidence="3">Belongs to the major facilitator superfamily.</text>
</comment>
<dbReference type="GO" id="GO:0005886">
    <property type="term" value="C:plasma membrane"/>
    <property type="evidence" value="ECO:0007669"/>
    <property type="project" value="UniProtKB-SubCell"/>
</dbReference>
<evidence type="ECO:0000256" key="7">
    <source>
        <dbReference type="ARBA" id="ARBA00023136"/>
    </source>
</evidence>
<feature type="transmembrane region" description="Helical" evidence="26">
    <location>
        <begin position="277"/>
        <end position="296"/>
    </location>
</feature>
<dbReference type="OrthoDB" id="4332123at2"/>
<comment type="catalytic activity">
    <reaction evidence="12">
        <text>L-alpha-aminoacyl-L-histidine(out) = L-alpha-aminoacyl-L-histidine(in)</text>
        <dbReference type="Rhea" id="RHEA:79375"/>
        <dbReference type="ChEBI" id="CHEBI:229967"/>
    </reaction>
</comment>
<protein>
    <recommendedName>
        <fullName evidence="22">Lysosomal dipeptide transporter MFSD1</fullName>
    </recommendedName>
    <alternativeName>
        <fullName evidence="23">Major facilitator superfamily domain-containing protein 1</fullName>
    </alternativeName>
</protein>
<keyword evidence="8" id="KW-0458">Lysosome</keyword>
<dbReference type="InterPro" id="IPR011701">
    <property type="entry name" value="MFS"/>
</dbReference>
<keyword evidence="7 26" id="KW-0472">Membrane</keyword>
<feature type="transmembrane region" description="Helical" evidence="26">
    <location>
        <begin position="247"/>
        <end position="270"/>
    </location>
</feature>
<keyword evidence="6 26" id="KW-1133">Transmembrane helix</keyword>
<dbReference type="Pfam" id="PF07690">
    <property type="entry name" value="MFS_1"/>
    <property type="match status" value="1"/>
</dbReference>
<evidence type="ECO:0000256" key="1">
    <source>
        <dbReference type="ARBA" id="ARBA00004155"/>
    </source>
</evidence>
<evidence type="ECO:0000256" key="22">
    <source>
        <dbReference type="ARBA" id="ARBA00044985"/>
    </source>
</evidence>
<feature type="transmembrane region" description="Helical" evidence="26">
    <location>
        <begin position="126"/>
        <end position="150"/>
    </location>
</feature>
<comment type="subcellular location">
    <subcellularLocation>
        <location evidence="2">Cell membrane</location>
        <topology evidence="2">Multi-pass membrane protein</topology>
    </subcellularLocation>
    <subcellularLocation>
        <location evidence="1">Lysosome membrane</location>
        <topology evidence="1">Multi-pass membrane protein</topology>
    </subcellularLocation>
</comment>
<comment type="catalytic activity">
    <reaction evidence="13">
        <text>L-lysyl-L-alpha-amino acid(out) = L-lysyl-L-alpha-amino acid(in)</text>
        <dbReference type="Rhea" id="RHEA:79387"/>
        <dbReference type="ChEBI" id="CHEBI:229965"/>
    </reaction>
</comment>
<comment type="catalytic activity">
    <reaction evidence="10">
        <text>L-histidyl-glycine(out) = L-histidyl-glycine(in)</text>
        <dbReference type="Rhea" id="RHEA:79395"/>
        <dbReference type="ChEBI" id="CHEBI:229957"/>
    </reaction>
</comment>
<comment type="catalytic activity">
    <reaction evidence="18">
        <text>L-arginyl-glycine(out) = L-arginyl-glycine(in)</text>
        <dbReference type="Rhea" id="RHEA:79391"/>
        <dbReference type="ChEBI" id="CHEBI:229955"/>
    </reaction>
</comment>
<feature type="transmembrane region" description="Helical" evidence="26">
    <location>
        <begin position="345"/>
        <end position="363"/>
    </location>
</feature>
<evidence type="ECO:0000256" key="18">
    <source>
        <dbReference type="ARBA" id="ARBA00044903"/>
    </source>
</evidence>
<comment type="subunit">
    <text evidence="25">Homodimer. Interacts with lysosomal protein GLMP (via lumenal domain); the interaction starts while both proteins are still in the endoplasmic reticulum and is required for stabilization of MFSD1 in lysosomes but has no direct effect on its targeting to lysosomes or transporter activity.</text>
</comment>
<comment type="catalytic activity">
    <reaction evidence="17">
        <text>L-lysyl-L-lysine(out) = L-lysyl-L-lysine(in)</text>
        <dbReference type="Rhea" id="RHEA:79403"/>
        <dbReference type="ChEBI" id="CHEBI:229956"/>
    </reaction>
</comment>
<accession>A0A554SQA9</accession>
<evidence type="ECO:0000256" key="21">
    <source>
        <dbReference type="ARBA" id="ARBA00044924"/>
    </source>
</evidence>
<comment type="catalytic activity">
    <reaction evidence="20">
        <text>L-alanyl-L-lysine(out) = L-alanyl-L-lysine(in)</text>
        <dbReference type="Rhea" id="RHEA:79415"/>
        <dbReference type="ChEBI" id="CHEBI:192470"/>
    </reaction>
</comment>
<evidence type="ECO:0000256" key="5">
    <source>
        <dbReference type="ARBA" id="ARBA00022692"/>
    </source>
</evidence>
<dbReference type="InterPro" id="IPR036259">
    <property type="entry name" value="MFS_trans_sf"/>
</dbReference>
<dbReference type="InterPro" id="IPR020846">
    <property type="entry name" value="MFS_dom"/>
</dbReference>
<comment type="function">
    <text evidence="24">Lysosomal dipeptide uniporter that selectively exports lysine, arginine or histidine-containing dipeptides with a net positive charge from the lysosome lumen into the cytosol. Could play a role in a specific type of protein O-glycosylation indirectly regulating macrophages migration and tissue invasion. Also essential for liver homeostasis.</text>
</comment>
<keyword evidence="4" id="KW-0813">Transport</keyword>
<feature type="transmembrane region" description="Helical" evidence="26">
    <location>
        <begin position="212"/>
        <end position="235"/>
    </location>
</feature>
<dbReference type="CDD" id="cd06174">
    <property type="entry name" value="MFS"/>
    <property type="match status" value="1"/>
</dbReference>
<dbReference type="GO" id="GO:0005765">
    <property type="term" value="C:lysosomal membrane"/>
    <property type="evidence" value="ECO:0007669"/>
    <property type="project" value="UniProtKB-SubCell"/>
</dbReference>
<dbReference type="PROSITE" id="PS50850">
    <property type="entry name" value="MFS"/>
    <property type="match status" value="1"/>
</dbReference>
<feature type="transmembrane region" description="Helical" evidence="26">
    <location>
        <begin position="67"/>
        <end position="86"/>
    </location>
</feature>
<comment type="caution">
    <text evidence="28">The sequence shown here is derived from an EMBL/GenBank/DDBJ whole genome shotgun (WGS) entry which is preliminary data.</text>
</comment>
<evidence type="ECO:0000256" key="8">
    <source>
        <dbReference type="ARBA" id="ARBA00023228"/>
    </source>
</evidence>
<feature type="transmembrane region" description="Helical" evidence="26">
    <location>
        <begin position="39"/>
        <end position="60"/>
    </location>
</feature>
<name>A0A554SQA9_9ACTN</name>
<gene>
    <name evidence="28" type="ORF">FNM00_00325</name>
</gene>
<evidence type="ECO:0000313" key="29">
    <source>
        <dbReference type="Proteomes" id="UP000316988"/>
    </source>
</evidence>
<evidence type="ECO:0000256" key="19">
    <source>
        <dbReference type="ARBA" id="ARBA00044912"/>
    </source>
</evidence>
<comment type="catalytic activity">
    <reaction evidence="19">
        <text>L-histidyl-L-alpha-amino acid(out) = L-histidyl-L-alpha-amino acid(in)</text>
        <dbReference type="Rhea" id="RHEA:79379"/>
        <dbReference type="ChEBI" id="CHEBI:229964"/>
    </reaction>
</comment>
<comment type="catalytic activity">
    <reaction evidence="15">
        <text>L-aspartyl-L-lysine(out) = L-aspartyl-L-lysine(in)</text>
        <dbReference type="Rhea" id="RHEA:79411"/>
        <dbReference type="ChEBI" id="CHEBI:229953"/>
    </reaction>
</comment>
<evidence type="ECO:0000256" key="24">
    <source>
        <dbReference type="ARBA" id="ARBA00045709"/>
    </source>
</evidence>
<evidence type="ECO:0000256" key="2">
    <source>
        <dbReference type="ARBA" id="ARBA00004651"/>
    </source>
</evidence>
<evidence type="ECO:0000256" key="11">
    <source>
        <dbReference type="ARBA" id="ARBA00044881"/>
    </source>
</evidence>
<dbReference type="SUPFAM" id="SSF103473">
    <property type="entry name" value="MFS general substrate transporter"/>
    <property type="match status" value="1"/>
</dbReference>
<feature type="domain" description="Major facilitator superfamily (MFS) profile" evidence="27">
    <location>
        <begin position="2"/>
        <end position="401"/>
    </location>
</feature>
<keyword evidence="5 26" id="KW-0812">Transmembrane</keyword>
<evidence type="ECO:0000256" key="9">
    <source>
        <dbReference type="ARBA" id="ARBA00044876"/>
    </source>
</evidence>
<evidence type="ECO:0000256" key="13">
    <source>
        <dbReference type="ARBA" id="ARBA00044891"/>
    </source>
</evidence>
<dbReference type="Gene3D" id="1.20.1250.20">
    <property type="entry name" value="MFS general substrate transporter like domains"/>
    <property type="match status" value="2"/>
</dbReference>
<feature type="transmembrane region" description="Helical" evidence="26">
    <location>
        <begin position="156"/>
        <end position="176"/>
    </location>
</feature>
<dbReference type="Proteomes" id="UP000316988">
    <property type="component" value="Unassembled WGS sequence"/>
</dbReference>
<evidence type="ECO:0000256" key="23">
    <source>
        <dbReference type="ARBA" id="ARBA00045018"/>
    </source>
</evidence>
<proteinExistence type="inferred from homology"/>
<evidence type="ECO:0000256" key="16">
    <source>
        <dbReference type="ARBA" id="ARBA00044899"/>
    </source>
</evidence>
<evidence type="ECO:0000256" key="17">
    <source>
        <dbReference type="ARBA" id="ARBA00044900"/>
    </source>
</evidence>
<sequence length="421" mass="45537">MVWAVAVTTYLLAVFHRSSLAVAGLAASERFDISAAQLATFTMLQLLVYAAMQIPVGLLVDRFGPRAVMLTGTIVLALAQAGFAVADTYPMAIGARVFVGLGDAMTFVCVLRLINSWFSPRRIPIITQITGPIGQIGAIAAAAPMTWALGTIGWTSAYLVAASTSVVAAVAVLVLVRDEPARRSVRGVELSWTNIRTSLAASWAHPGTRLGFWCHFTTQFSSTCLGLLWGFPFFVRGEHTSETFANVLLTIMVVAVVVAGPLLGWFVGAYQWHRSSLVLAIVWAIVAVWTFVLFWPGSAPSWLLIVLVVVVGVGGPASMIGFDLGRTSNPIERLASATGIINQGGFTASLILVVAIGVILDLASPGSGTYTPEAFTLAMSFQYVLWGIGLIQIWRYRHKARNFLRADYPEQWKRWSGRDWD</sequence>
<comment type="catalytic activity">
    <reaction evidence="21">
        <text>L-lysyl-glycine(out) = L-lysyl-glycine(in)</text>
        <dbReference type="Rhea" id="RHEA:79407"/>
        <dbReference type="ChEBI" id="CHEBI:191202"/>
    </reaction>
</comment>
<evidence type="ECO:0000313" key="28">
    <source>
        <dbReference type="EMBL" id="TSD68540.1"/>
    </source>
</evidence>
<evidence type="ECO:0000256" key="3">
    <source>
        <dbReference type="ARBA" id="ARBA00008335"/>
    </source>
</evidence>
<comment type="catalytic activity">
    <reaction evidence="9">
        <text>L-lysyl-L-alanine(out) = L-lysyl-L-alanine(in)</text>
        <dbReference type="Rhea" id="RHEA:79399"/>
        <dbReference type="ChEBI" id="CHEBI:229954"/>
    </reaction>
</comment>
<dbReference type="InterPro" id="IPR052187">
    <property type="entry name" value="MFSD1"/>
</dbReference>
<comment type="catalytic activity">
    <reaction evidence="11">
        <text>L-alpha-aminoacyl-L-arginine(out) = L-alpha-aminoacyl-L-arginine(in)</text>
        <dbReference type="Rhea" id="RHEA:79367"/>
        <dbReference type="ChEBI" id="CHEBI:229968"/>
    </reaction>
</comment>
<dbReference type="EMBL" id="VLNT01000001">
    <property type="protein sequence ID" value="TSD68540.1"/>
    <property type="molecule type" value="Genomic_DNA"/>
</dbReference>
<evidence type="ECO:0000256" key="4">
    <source>
        <dbReference type="ARBA" id="ARBA00022448"/>
    </source>
</evidence>
<evidence type="ECO:0000259" key="27">
    <source>
        <dbReference type="PROSITE" id="PS50850"/>
    </source>
</evidence>
<evidence type="ECO:0000256" key="26">
    <source>
        <dbReference type="SAM" id="Phobius"/>
    </source>
</evidence>
<dbReference type="PANTHER" id="PTHR23512">
    <property type="entry name" value="MAJOR FACILITATOR SUPERFAMILY DOMAIN-CONTAINING PROTEIN 1"/>
    <property type="match status" value="1"/>
</dbReference>
<comment type="catalytic activity">
    <reaction evidence="16">
        <text>L-arginyl-L-alpha-amino acid(out) = L-arginyl-L-alpha-amino acid(in)</text>
        <dbReference type="Rhea" id="RHEA:79371"/>
        <dbReference type="ChEBI" id="CHEBI:84315"/>
    </reaction>
</comment>
<reference evidence="28 29" key="1">
    <citation type="submission" date="2019-07" db="EMBL/GenBank/DDBJ databases">
        <authorList>
            <person name="Zhao L.H."/>
        </authorList>
    </citation>
    <scope>NUCLEOTIDE SEQUENCE [LARGE SCALE GENOMIC DNA]</scope>
    <source>
        <strain evidence="28 29">Co35</strain>
    </source>
</reference>
<evidence type="ECO:0000256" key="25">
    <source>
        <dbReference type="ARBA" id="ARBA00046376"/>
    </source>
</evidence>
<dbReference type="AlphaFoldDB" id="A0A554SQA9"/>
<evidence type="ECO:0000256" key="6">
    <source>
        <dbReference type="ARBA" id="ARBA00022989"/>
    </source>
</evidence>
<organism evidence="28 29">
    <name type="scientific">Aeromicrobium piscarium</name>
    <dbReference type="NCBI Taxonomy" id="2590901"/>
    <lineage>
        <taxon>Bacteria</taxon>
        <taxon>Bacillati</taxon>
        <taxon>Actinomycetota</taxon>
        <taxon>Actinomycetes</taxon>
        <taxon>Propionibacteriales</taxon>
        <taxon>Nocardioidaceae</taxon>
        <taxon>Aeromicrobium</taxon>
    </lineage>
</organism>
<feature type="transmembrane region" description="Helical" evidence="26">
    <location>
        <begin position="375"/>
        <end position="394"/>
    </location>
</feature>
<evidence type="ECO:0000256" key="12">
    <source>
        <dbReference type="ARBA" id="ARBA00044884"/>
    </source>
</evidence>
<keyword evidence="29" id="KW-1185">Reference proteome</keyword>
<feature type="transmembrane region" description="Helical" evidence="26">
    <location>
        <begin position="92"/>
        <end position="114"/>
    </location>
</feature>
<evidence type="ECO:0000256" key="10">
    <source>
        <dbReference type="ARBA" id="ARBA00044878"/>
    </source>
</evidence>
<feature type="transmembrane region" description="Helical" evidence="26">
    <location>
        <begin position="302"/>
        <end position="324"/>
    </location>
</feature>
<evidence type="ECO:0000256" key="14">
    <source>
        <dbReference type="ARBA" id="ARBA00044893"/>
    </source>
</evidence>
<dbReference type="PANTHER" id="PTHR23512:SF3">
    <property type="entry name" value="MAJOR FACILITATOR SUPERFAMILY DOMAIN-CONTAINING PROTEIN 1"/>
    <property type="match status" value="1"/>
</dbReference>